<gene>
    <name evidence="2" type="ORF">DCW48_09140</name>
</gene>
<reference evidence="2 3" key="1">
    <citation type="journal article" date="2018" name="Nat. Biotechnol.">
        <title>A standardized bacterial taxonomy based on genome phylogeny substantially revises the tree of life.</title>
        <authorList>
            <person name="Parks D.H."/>
            <person name="Chuvochina M."/>
            <person name="Waite D.W."/>
            <person name="Rinke C."/>
            <person name="Skarshewski A."/>
            <person name="Chaumeil P.A."/>
            <person name="Hugenholtz P."/>
        </authorList>
    </citation>
    <scope>NUCLEOTIDE SEQUENCE [LARGE SCALE GENOMIC DNA]</scope>
    <source>
        <strain evidence="2">UBA9958</strain>
    </source>
</reference>
<evidence type="ECO:0008006" key="4">
    <source>
        <dbReference type="Google" id="ProtNLM"/>
    </source>
</evidence>
<comment type="caution">
    <text evidence="2">The sequence shown here is derived from an EMBL/GenBank/DDBJ whole genome shotgun (WGS) entry which is preliminary data.</text>
</comment>
<sequence length="249" mass="28645">MNAFSSKFKRGKPYLLCTLLLTACATNTQLNTNNKKNVPEQKDKSTINQIVKADIDRMADVEMRENTQSLRLLMLKLYKRNPQELKKSTSDPAEKMINWVFEGGAQHHYQFAELNNLVMTEAIFLTFNPDYKGDRVLAFIVGLHTMLLKAHNDKTDFYFTDSIDPQKVYNVARNIEIAVWKLSNARDENGALYLLSNEINDHEKNLSFEREFGKMIGRTELYAIALAEKSQRLISRVVQNLATALFLPF</sequence>
<feature type="signal peptide" evidence="1">
    <location>
        <begin position="1"/>
        <end position="25"/>
    </location>
</feature>
<proteinExistence type="predicted"/>
<dbReference type="PROSITE" id="PS51257">
    <property type="entry name" value="PROKAR_LIPOPROTEIN"/>
    <property type="match status" value="1"/>
</dbReference>
<keyword evidence="1" id="KW-0732">Signal</keyword>
<dbReference type="Proteomes" id="UP000264313">
    <property type="component" value="Unassembled WGS sequence"/>
</dbReference>
<dbReference type="EMBL" id="DNAA01000215">
    <property type="protein sequence ID" value="HBA09687.1"/>
    <property type="molecule type" value="Genomic_DNA"/>
</dbReference>
<organism evidence="2 3">
    <name type="scientific">Methylotenera mobilis</name>
    <dbReference type="NCBI Taxonomy" id="359408"/>
    <lineage>
        <taxon>Bacteria</taxon>
        <taxon>Pseudomonadati</taxon>
        <taxon>Pseudomonadota</taxon>
        <taxon>Betaproteobacteria</taxon>
        <taxon>Nitrosomonadales</taxon>
        <taxon>Methylophilaceae</taxon>
        <taxon>Methylotenera</taxon>
    </lineage>
</organism>
<protein>
    <recommendedName>
        <fullName evidence="4">Lipoprotein</fullName>
    </recommendedName>
</protein>
<name>A0A351RCB6_9PROT</name>
<dbReference type="AlphaFoldDB" id="A0A351RCB6"/>
<feature type="chain" id="PRO_5016980996" description="Lipoprotein" evidence="1">
    <location>
        <begin position="26"/>
        <end position="249"/>
    </location>
</feature>
<evidence type="ECO:0000313" key="3">
    <source>
        <dbReference type="Proteomes" id="UP000264313"/>
    </source>
</evidence>
<evidence type="ECO:0000256" key="1">
    <source>
        <dbReference type="SAM" id="SignalP"/>
    </source>
</evidence>
<accession>A0A351RCB6</accession>
<dbReference type="STRING" id="1132855.GCA_000384255_02376"/>
<evidence type="ECO:0000313" key="2">
    <source>
        <dbReference type="EMBL" id="HBA09687.1"/>
    </source>
</evidence>